<evidence type="ECO:0000313" key="7">
    <source>
        <dbReference type="Proteomes" id="UP000695022"/>
    </source>
</evidence>
<feature type="domain" description="Fibronectin type-III" evidence="6">
    <location>
        <begin position="374"/>
        <end position="473"/>
    </location>
</feature>
<keyword evidence="4" id="KW-1133">Transmembrane helix</keyword>
<evidence type="ECO:0000259" key="6">
    <source>
        <dbReference type="PROSITE" id="PS50853"/>
    </source>
</evidence>
<dbReference type="PANTHER" id="PTHR24373:SF370">
    <property type="entry name" value="FISH-LIPS, ISOFORM E"/>
    <property type="match status" value="1"/>
</dbReference>
<dbReference type="Gene3D" id="3.80.10.10">
    <property type="entry name" value="Ribonuclease Inhibitor"/>
    <property type="match status" value="3"/>
</dbReference>
<feature type="signal peptide" evidence="5">
    <location>
        <begin position="1"/>
        <end position="20"/>
    </location>
</feature>
<feature type="non-terminal residue" evidence="8">
    <location>
        <position position="1"/>
    </location>
</feature>
<keyword evidence="2 5" id="KW-0732">Signal</keyword>
<dbReference type="InterPro" id="IPR003591">
    <property type="entry name" value="Leu-rich_rpt_typical-subtyp"/>
</dbReference>
<keyword evidence="3" id="KW-0677">Repeat</keyword>
<dbReference type="InterPro" id="IPR050328">
    <property type="entry name" value="Dev_Immune_Receptor"/>
</dbReference>
<keyword evidence="7" id="KW-1185">Reference proteome</keyword>
<dbReference type="InterPro" id="IPR013783">
    <property type="entry name" value="Ig-like_fold"/>
</dbReference>
<dbReference type="Pfam" id="PF00560">
    <property type="entry name" value="LRR_1"/>
    <property type="match status" value="1"/>
</dbReference>
<dbReference type="GeneID" id="106808178"/>
<keyword evidence="1" id="KW-0433">Leucine-rich repeat</keyword>
<dbReference type="PROSITE" id="PS51450">
    <property type="entry name" value="LRR"/>
    <property type="match status" value="2"/>
</dbReference>
<proteinExistence type="predicted"/>
<protein>
    <submittedName>
        <fullName evidence="8">Insulin-like growth factor-binding protein complex acid labile subunit</fullName>
    </submittedName>
</protein>
<dbReference type="PANTHER" id="PTHR24373">
    <property type="entry name" value="SLIT RELATED LEUCINE-RICH REPEAT NEURONAL PROTEIN"/>
    <property type="match status" value="1"/>
</dbReference>
<dbReference type="CDD" id="cd00063">
    <property type="entry name" value="FN3"/>
    <property type="match status" value="1"/>
</dbReference>
<dbReference type="SUPFAM" id="SSF52058">
    <property type="entry name" value="L domain-like"/>
    <property type="match status" value="2"/>
</dbReference>
<keyword evidence="4" id="KW-0472">Membrane</keyword>
<dbReference type="PROSITE" id="PS50853">
    <property type="entry name" value="FN3"/>
    <property type="match status" value="1"/>
</dbReference>
<feature type="chain" id="PRO_5045192400" evidence="5">
    <location>
        <begin position="21"/>
        <end position="515"/>
    </location>
</feature>
<feature type="transmembrane region" description="Helical" evidence="4">
    <location>
        <begin position="477"/>
        <end position="501"/>
    </location>
</feature>
<evidence type="ECO:0000313" key="8">
    <source>
        <dbReference type="RefSeq" id="XP_014666257.1"/>
    </source>
</evidence>
<dbReference type="Proteomes" id="UP000695022">
    <property type="component" value="Unplaced"/>
</dbReference>
<organism evidence="7 8">
    <name type="scientific">Priapulus caudatus</name>
    <name type="common">Priapulid worm</name>
    <dbReference type="NCBI Taxonomy" id="37621"/>
    <lineage>
        <taxon>Eukaryota</taxon>
        <taxon>Metazoa</taxon>
        <taxon>Ecdysozoa</taxon>
        <taxon>Scalidophora</taxon>
        <taxon>Priapulida</taxon>
        <taxon>Priapulimorpha</taxon>
        <taxon>Priapulimorphida</taxon>
        <taxon>Priapulidae</taxon>
        <taxon>Priapulus</taxon>
    </lineage>
</organism>
<dbReference type="InterPro" id="IPR001611">
    <property type="entry name" value="Leu-rich_rpt"/>
</dbReference>
<dbReference type="Pfam" id="PF00041">
    <property type="entry name" value="fn3"/>
    <property type="match status" value="1"/>
</dbReference>
<dbReference type="RefSeq" id="XP_014666257.1">
    <property type="nucleotide sequence ID" value="XM_014810771.1"/>
</dbReference>
<reference evidence="8" key="1">
    <citation type="submission" date="2025-08" db="UniProtKB">
        <authorList>
            <consortium name="RefSeq"/>
        </authorList>
    </citation>
    <scope>IDENTIFICATION</scope>
</reference>
<dbReference type="SUPFAM" id="SSF49265">
    <property type="entry name" value="Fibronectin type III"/>
    <property type="match status" value="1"/>
</dbReference>
<dbReference type="Gene3D" id="2.60.40.10">
    <property type="entry name" value="Immunoglobulins"/>
    <property type="match status" value="1"/>
</dbReference>
<dbReference type="InterPro" id="IPR032675">
    <property type="entry name" value="LRR_dom_sf"/>
</dbReference>
<keyword evidence="4" id="KW-0812">Transmembrane</keyword>
<evidence type="ECO:0000256" key="4">
    <source>
        <dbReference type="SAM" id="Phobius"/>
    </source>
</evidence>
<dbReference type="Pfam" id="PF13855">
    <property type="entry name" value="LRR_8"/>
    <property type="match status" value="2"/>
</dbReference>
<evidence type="ECO:0000256" key="5">
    <source>
        <dbReference type="SAM" id="SignalP"/>
    </source>
</evidence>
<evidence type="ECO:0000256" key="1">
    <source>
        <dbReference type="ARBA" id="ARBA00022614"/>
    </source>
</evidence>
<evidence type="ECO:0000256" key="2">
    <source>
        <dbReference type="ARBA" id="ARBA00022729"/>
    </source>
</evidence>
<sequence>VKDGMWTGLRLFLWLHLTNNQINFTPLSSKIFPRFLTNLDLHGNKITTIPSQLFKNVIIQYALDMSGNEITSLNSGIFAAGPVIPRLINTVHMRLQDNKIATIEDDVFEPLKLLWEINLGNNKLTRITNGMFNKADNLGLLNLHGNEITVMEDGAFTNKTRLRTIYLNKNKLTSINDELFQDLNSLRILNLQENNINTISADALATTDALYELNLAKNNLASLPKKLFKTAKGILALWLQSNALTDSAWEAIKSLSVLDSVDLSLNKLSSVPKEMFLDKPKASMVILTDNDISEVGVNAFGSHKRLDLDHNVIITLKESSFILDKKPAILNLNDNPLECTCDIRWLVDAEFVSDDAQCDGTPLSAIDATKLQCKNVNIVFASFSATQDTINVTWTVNDDTYIDEYVLEWYEYPNDNKASALVSDPGARSYLITGLIKETIYTVCVTANTNAGDAFPDPQECVYMSTTVMTPDPEVDAITLIVAVGSTIGGLLLIQLVAYFACCYKSEEEEDDGIK</sequence>
<dbReference type="SMART" id="SM00369">
    <property type="entry name" value="LRR_TYP"/>
    <property type="match status" value="9"/>
</dbReference>
<dbReference type="InterPro" id="IPR003961">
    <property type="entry name" value="FN3_dom"/>
</dbReference>
<evidence type="ECO:0000256" key="3">
    <source>
        <dbReference type="ARBA" id="ARBA00022737"/>
    </source>
</evidence>
<gene>
    <name evidence="8" type="primary">LOC106808178</name>
</gene>
<accession>A0ABM1E236</accession>
<dbReference type="InterPro" id="IPR036116">
    <property type="entry name" value="FN3_sf"/>
</dbReference>
<name>A0ABM1E236_PRICU</name>